<comment type="pathway">
    <text evidence="7">Quinol/quinone metabolism; 1,4-dihydroxy-2-naphthoate biosynthesis; 1,4-dihydroxy-2-naphthoate from chorismate: step 2/7.</text>
</comment>
<dbReference type="UniPathway" id="UPA00079"/>
<evidence type="ECO:0000256" key="6">
    <source>
        <dbReference type="ARBA" id="ARBA00023211"/>
    </source>
</evidence>
<evidence type="ECO:0000256" key="2">
    <source>
        <dbReference type="ARBA" id="ARBA00022679"/>
    </source>
</evidence>
<proteinExistence type="inferred from homology"/>
<evidence type="ECO:0000259" key="10">
    <source>
        <dbReference type="Pfam" id="PF16582"/>
    </source>
</evidence>
<dbReference type="CDD" id="cd07037">
    <property type="entry name" value="TPP_PYR_MenD"/>
    <property type="match status" value="1"/>
</dbReference>
<dbReference type="HAMAP" id="MF_01659">
    <property type="entry name" value="MenD"/>
    <property type="match status" value="1"/>
</dbReference>
<accession>A0A318HXJ6</accession>
<dbReference type="EC" id="2.2.1.9" evidence="7"/>
<keyword evidence="4 7" id="KW-0460">Magnesium</keyword>
<dbReference type="Pfam" id="PF16582">
    <property type="entry name" value="TPP_enzyme_M_2"/>
    <property type="match status" value="1"/>
</dbReference>
<dbReference type="GO" id="GO:0070204">
    <property type="term" value="F:2-succinyl-5-enolpyruvyl-6-hydroxy-3-cyclohexene-1-carboxylic-acid synthase activity"/>
    <property type="evidence" value="ECO:0007669"/>
    <property type="project" value="UniProtKB-UniRule"/>
</dbReference>
<feature type="domain" description="Menaquinone biosynthesis protein MenD middle" evidence="10">
    <location>
        <begin position="208"/>
        <end position="382"/>
    </location>
</feature>
<evidence type="ECO:0000259" key="8">
    <source>
        <dbReference type="Pfam" id="PF02775"/>
    </source>
</evidence>
<keyword evidence="3 7" id="KW-0479">Metal-binding</keyword>
<dbReference type="EMBL" id="QJJX01000016">
    <property type="protein sequence ID" value="PXX21756.1"/>
    <property type="molecule type" value="Genomic_DNA"/>
</dbReference>
<dbReference type="OrthoDB" id="9791859at2"/>
<dbReference type="GO" id="GO:0009234">
    <property type="term" value="P:menaquinone biosynthetic process"/>
    <property type="evidence" value="ECO:0007669"/>
    <property type="project" value="UniProtKB-UniRule"/>
</dbReference>
<comment type="subunit">
    <text evidence="7">Homodimer.</text>
</comment>
<dbReference type="PANTHER" id="PTHR42916">
    <property type="entry name" value="2-SUCCINYL-5-ENOLPYRUVYL-6-HYDROXY-3-CYCLOHEXENE-1-CARBOXYLATE SYNTHASE"/>
    <property type="match status" value="1"/>
</dbReference>
<dbReference type="PIRSF" id="PIRSF004983">
    <property type="entry name" value="MenD"/>
    <property type="match status" value="1"/>
</dbReference>
<dbReference type="InterPro" id="IPR029035">
    <property type="entry name" value="DHS-like_NAD/FAD-binding_dom"/>
</dbReference>
<comment type="function">
    <text evidence="7">Catalyzes the thiamine diphosphate-dependent decarboxylation of 2-oxoglutarate and the subsequent addition of the resulting succinic semialdehyde-thiamine pyrophosphate anion to isochorismate to yield 2-succinyl-5-enolpyruvyl-6-hydroxy-3-cyclohexene-1-carboxylate (SEPHCHC).</text>
</comment>
<gene>
    <name evidence="7" type="primary">menD</name>
    <name evidence="11" type="ORF">EJ73_01538</name>
</gene>
<keyword evidence="6 7" id="KW-0464">Manganese</keyword>
<evidence type="ECO:0000256" key="7">
    <source>
        <dbReference type="HAMAP-Rule" id="MF_01659"/>
    </source>
</evidence>
<dbReference type="CDD" id="cd00636">
    <property type="entry name" value="TroA-like"/>
    <property type="match status" value="1"/>
</dbReference>
<protein>
    <recommendedName>
        <fullName evidence="7">2-succinyl-5-enolpyruvyl-6-hydroxy-3-cyclohexene-1-carboxylate synthase</fullName>
        <shortName evidence="7">SEPHCHC synthase</shortName>
        <ecNumber evidence="7">2.2.1.9</ecNumber>
    </recommendedName>
    <alternativeName>
        <fullName evidence="7">Menaquinone biosynthesis protein MenD</fullName>
    </alternativeName>
</protein>
<dbReference type="InterPro" id="IPR004433">
    <property type="entry name" value="MenaQ_synth_MenD"/>
</dbReference>
<dbReference type="STRING" id="1122991.GCA_000613445_02956"/>
<evidence type="ECO:0000256" key="1">
    <source>
        <dbReference type="ARBA" id="ARBA00022428"/>
    </source>
</evidence>
<comment type="caution">
    <text evidence="11">The sequence shown here is derived from an EMBL/GenBank/DDBJ whole genome shotgun (WGS) entry which is preliminary data.</text>
</comment>
<evidence type="ECO:0000313" key="11">
    <source>
        <dbReference type="EMBL" id="PXX21756.1"/>
    </source>
</evidence>
<evidence type="ECO:0000256" key="5">
    <source>
        <dbReference type="ARBA" id="ARBA00023052"/>
    </source>
</evidence>
<dbReference type="GO" id="GO:0000287">
    <property type="term" value="F:magnesium ion binding"/>
    <property type="evidence" value="ECO:0007669"/>
    <property type="project" value="UniProtKB-UniRule"/>
</dbReference>
<dbReference type="UniPathway" id="UPA01057">
    <property type="reaction ID" value="UER00164"/>
</dbReference>
<dbReference type="SUPFAM" id="SSF52467">
    <property type="entry name" value="DHS-like NAD/FAD-binding domain"/>
    <property type="match status" value="1"/>
</dbReference>
<dbReference type="RefSeq" id="WP_025815311.1">
    <property type="nucleotide sequence ID" value="NZ_BAIZ01000003.1"/>
</dbReference>
<dbReference type="Pfam" id="PF02776">
    <property type="entry name" value="TPP_enzyme_N"/>
    <property type="match status" value="1"/>
</dbReference>
<dbReference type="InterPro" id="IPR012001">
    <property type="entry name" value="Thiamin_PyroP_enz_TPP-bd_dom"/>
</dbReference>
<feature type="domain" description="Thiamine pyrophosphate enzyme N-terminal TPP-binding" evidence="9">
    <location>
        <begin position="10"/>
        <end position="117"/>
    </location>
</feature>
<keyword evidence="5 7" id="KW-0786">Thiamine pyrophosphate</keyword>
<evidence type="ECO:0000256" key="4">
    <source>
        <dbReference type="ARBA" id="ARBA00022842"/>
    </source>
</evidence>
<evidence type="ECO:0000256" key="3">
    <source>
        <dbReference type="ARBA" id="ARBA00022723"/>
    </source>
</evidence>
<dbReference type="GO" id="GO:0030976">
    <property type="term" value="F:thiamine pyrophosphate binding"/>
    <property type="evidence" value="ECO:0007669"/>
    <property type="project" value="UniProtKB-UniRule"/>
</dbReference>
<comment type="pathway">
    <text evidence="7">Quinol/quinone metabolism; menaquinone biosynthesis.</text>
</comment>
<dbReference type="PANTHER" id="PTHR42916:SF1">
    <property type="entry name" value="PROTEIN PHYLLO, CHLOROPLASTIC"/>
    <property type="match status" value="1"/>
</dbReference>
<dbReference type="Pfam" id="PF02775">
    <property type="entry name" value="TPP_enzyme_C"/>
    <property type="match status" value="1"/>
</dbReference>
<dbReference type="Gene3D" id="3.40.50.970">
    <property type="match status" value="2"/>
</dbReference>
<comment type="cofactor">
    <cofactor evidence="7">
        <name>Mg(2+)</name>
        <dbReference type="ChEBI" id="CHEBI:18420"/>
    </cofactor>
    <cofactor evidence="7">
        <name>Mn(2+)</name>
        <dbReference type="ChEBI" id="CHEBI:29035"/>
    </cofactor>
</comment>
<dbReference type="Gene3D" id="3.40.50.1220">
    <property type="entry name" value="TPP-binding domain"/>
    <property type="match status" value="1"/>
</dbReference>
<dbReference type="AlphaFoldDB" id="A0A318HXJ6"/>
<evidence type="ECO:0000259" key="9">
    <source>
        <dbReference type="Pfam" id="PF02776"/>
    </source>
</evidence>
<dbReference type="InterPro" id="IPR032264">
    <property type="entry name" value="MenD_middle"/>
</dbReference>
<organism evidence="11 12">
    <name type="scientific">Hoylesella shahii DSM 15611 = JCM 12083</name>
    <dbReference type="NCBI Taxonomy" id="1122991"/>
    <lineage>
        <taxon>Bacteria</taxon>
        <taxon>Pseudomonadati</taxon>
        <taxon>Bacteroidota</taxon>
        <taxon>Bacteroidia</taxon>
        <taxon>Bacteroidales</taxon>
        <taxon>Prevotellaceae</taxon>
        <taxon>Hoylesella</taxon>
    </lineage>
</organism>
<dbReference type="InterPro" id="IPR011766">
    <property type="entry name" value="TPP_enzyme_TPP-bd"/>
</dbReference>
<sequence length="548" mass="60992">MYSNKENINILTALLVAHGVKRAVVCPGSRNAPIVHNLVKSGAICCYPVTDERSAGFYALGMALLSGDAVAVCVTSGSALLNVLPAVAEAYYQHVPLIVISADRPLAWIDQQDGQTIRQQNALTDFVKKAVNLYEPTDNTQRWYCNRLANEALLATNHHGCGPVHINVPLSEPLFEYNVCKLPNVRTISRILPQTLVEADLHELISHFLRAEKPMIVVGQMRPTTIDTTLIKELEKHAVVISEVLSGVGTLLNADELLATSTETVELKPDFILYLGGHLIGKNIKSLLRQTQDAAQWLINEGGDVIDTFMHLTTIVETLPNNVLSLMVQMLKQIDEKQHETRANAYIQRWQKAHNDYREHLKKEHLEYTEAFAVQCFEQQLSHSTTPYEVHYANSMSVRLANKYARHHVWCNRGVNGIEGSLSTAAGMSLTTTNNVYCIIGDLSFFYDQNALWNTRLKGNFRIMLLNNGGGKIFQHVKGMPADDIRDTYVSAEHRTSAQGICQQNGIKYLVANNKKELQKGVTELINHNEDCPIVLEVNFKQSAGASA</sequence>
<dbReference type="NCBIfam" id="TIGR00173">
    <property type="entry name" value="menD"/>
    <property type="match status" value="1"/>
</dbReference>
<evidence type="ECO:0000313" key="12">
    <source>
        <dbReference type="Proteomes" id="UP000248314"/>
    </source>
</evidence>
<reference evidence="11 12" key="1">
    <citation type="submission" date="2018-05" db="EMBL/GenBank/DDBJ databases">
        <title>Genomic Encyclopedia of Type Strains, Phase I: the one thousand microbial genomes (KMG-I) project.</title>
        <authorList>
            <person name="Kyrpides N."/>
        </authorList>
    </citation>
    <scope>NUCLEOTIDE SEQUENCE [LARGE SCALE GENOMIC DNA]</scope>
    <source>
        <strain evidence="11 12">DSM 15611</strain>
    </source>
</reference>
<feature type="domain" description="Thiamine pyrophosphate enzyme TPP-binding" evidence="8">
    <location>
        <begin position="405"/>
        <end position="538"/>
    </location>
</feature>
<dbReference type="GO" id="GO:0030145">
    <property type="term" value="F:manganese ion binding"/>
    <property type="evidence" value="ECO:0007669"/>
    <property type="project" value="UniProtKB-UniRule"/>
</dbReference>
<dbReference type="Proteomes" id="UP000248314">
    <property type="component" value="Unassembled WGS sequence"/>
</dbReference>
<comment type="similarity">
    <text evidence="7">Belongs to the TPP enzyme family. MenD subfamily.</text>
</comment>
<comment type="cofactor">
    <cofactor evidence="7">
        <name>thiamine diphosphate</name>
        <dbReference type="ChEBI" id="CHEBI:58937"/>
    </cofactor>
    <text evidence="7">Binds 1 thiamine pyrophosphate per subunit.</text>
</comment>
<dbReference type="InterPro" id="IPR029061">
    <property type="entry name" value="THDP-binding"/>
</dbReference>
<comment type="catalytic activity">
    <reaction evidence="7">
        <text>isochorismate + 2-oxoglutarate + H(+) = 5-enolpyruvoyl-6-hydroxy-2-succinyl-cyclohex-3-ene-1-carboxylate + CO2</text>
        <dbReference type="Rhea" id="RHEA:25593"/>
        <dbReference type="ChEBI" id="CHEBI:15378"/>
        <dbReference type="ChEBI" id="CHEBI:16526"/>
        <dbReference type="ChEBI" id="CHEBI:16810"/>
        <dbReference type="ChEBI" id="CHEBI:29780"/>
        <dbReference type="ChEBI" id="CHEBI:58818"/>
        <dbReference type="EC" id="2.2.1.9"/>
    </reaction>
</comment>
<keyword evidence="2 7" id="KW-0808">Transferase</keyword>
<dbReference type="SUPFAM" id="SSF52518">
    <property type="entry name" value="Thiamin diphosphate-binding fold (THDP-binding)"/>
    <property type="match status" value="2"/>
</dbReference>
<keyword evidence="1 7" id="KW-0474">Menaquinone biosynthesis</keyword>
<keyword evidence="12" id="KW-1185">Reference proteome</keyword>
<name>A0A318HXJ6_9BACT</name>